<keyword evidence="12 19" id="KW-0067">ATP-binding</keyword>
<feature type="compositionally biased region" description="Basic and acidic residues" evidence="20">
    <location>
        <begin position="666"/>
        <end position="675"/>
    </location>
</feature>
<feature type="compositionally biased region" description="Polar residues" evidence="20">
    <location>
        <begin position="741"/>
        <end position="763"/>
    </location>
</feature>
<dbReference type="GO" id="GO:0005634">
    <property type="term" value="C:nucleus"/>
    <property type="evidence" value="ECO:0007669"/>
    <property type="project" value="UniProtKB-SubCell"/>
</dbReference>
<evidence type="ECO:0000256" key="17">
    <source>
        <dbReference type="ARBA" id="ARBA00048312"/>
    </source>
</evidence>
<dbReference type="AlphaFoldDB" id="A0AAV6QXC2"/>
<dbReference type="InterPro" id="IPR017441">
    <property type="entry name" value="Protein_kinase_ATP_BS"/>
</dbReference>
<evidence type="ECO:0000256" key="19">
    <source>
        <dbReference type="PROSITE-ProRule" id="PRU10141"/>
    </source>
</evidence>
<feature type="region of interest" description="Disordered" evidence="20">
    <location>
        <begin position="965"/>
        <end position="995"/>
    </location>
</feature>
<comment type="catalytic activity">
    <reaction evidence="16">
        <text>L-threonyl-[protein] + ATP = O-phospho-L-threonyl-[protein] + ADP + H(+)</text>
        <dbReference type="Rhea" id="RHEA:46608"/>
        <dbReference type="Rhea" id="RHEA-COMP:11060"/>
        <dbReference type="Rhea" id="RHEA-COMP:11605"/>
        <dbReference type="ChEBI" id="CHEBI:15378"/>
        <dbReference type="ChEBI" id="CHEBI:30013"/>
        <dbReference type="ChEBI" id="CHEBI:30616"/>
        <dbReference type="ChEBI" id="CHEBI:61977"/>
        <dbReference type="ChEBI" id="CHEBI:456216"/>
        <dbReference type="EC" id="2.7.11.22"/>
    </reaction>
</comment>
<feature type="compositionally biased region" description="Basic and acidic residues" evidence="20">
    <location>
        <begin position="967"/>
        <end position="981"/>
    </location>
</feature>
<name>A0AAV6QXC2_SOLSE</name>
<feature type="region of interest" description="Disordered" evidence="20">
    <location>
        <begin position="642"/>
        <end position="692"/>
    </location>
</feature>
<dbReference type="FunFam" id="3.30.200.20:FF:000049">
    <property type="entry name" value="cyclin-dependent kinase-like 1 isoform X1"/>
    <property type="match status" value="1"/>
</dbReference>
<dbReference type="InterPro" id="IPR050108">
    <property type="entry name" value="CDK"/>
</dbReference>
<evidence type="ECO:0000256" key="7">
    <source>
        <dbReference type="ARBA" id="ARBA00022490"/>
    </source>
</evidence>
<evidence type="ECO:0000256" key="3">
    <source>
        <dbReference type="ARBA" id="ARBA00006485"/>
    </source>
</evidence>
<organism evidence="22 23">
    <name type="scientific">Solea senegalensis</name>
    <name type="common">Senegalese sole</name>
    <dbReference type="NCBI Taxonomy" id="28829"/>
    <lineage>
        <taxon>Eukaryota</taxon>
        <taxon>Metazoa</taxon>
        <taxon>Chordata</taxon>
        <taxon>Craniata</taxon>
        <taxon>Vertebrata</taxon>
        <taxon>Euteleostomi</taxon>
        <taxon>Actinopterygii</taxon>
        <taxon>Neopterygii</taxon>
        <taxon>Teleostei</taxon>
        <taxon>Neoteleostei</taxon>
        <taxon>Acanthomorphata</taxon>
        <taxon>Carangaria</taxon>
        <taxon>Pleuronectiformes</taxon>
        <taxon>Pleuronectoidei</taxon>
        <taxon>Soleidae</taxon>
        <taxon>Solea</taxon>
    </lineage>
</organism>
<feature type="binding site" evidence="19">
    <location>
        <position position="34"/>
    </location>
    <ligand>
        <name>ATP</name>
        <dbReference type="ChEBI" id="CHEBI:30616"/>
    </ligand>
</feature>
<evidence type="ECO:0000256" key="2">
    <source>
        <dbReference type="ARBA" id="ARBA00004496"/>
    </source>
</evidence>
<proteinExistence type="inferred from homology"/>
<evidence type="ECO:0000256" key="8">
    <source>
        <dbReference type="ARBA" id="ARBA00022527"/>
    </source>
</evidence>
<dbReference type="GO" id="GO:0004693">
    <property type="term" value="F:cyclin-dependent protein serine/threonine kinase activity"/>
    <property type="evidence" value="ECO:0007669"/>
    <property type="project" value="UniProtKB-EC"/>
</dbReference>
<evidence type="ECO:0000259" key="21">
    <source>
        <dbReference type="PROSITE" id="PS50011"/>
    </source>
</evidence>
<evidence type="ECO:0000256" key="13">
    <source>
        <dbReference type="ARBA" id="ARBA00023242"/>
    </source>
</evidence>
<dbReference type="PROSITE" id="PS50011">
    <property type="entry name" value="PROTEIN_KINASE_DOM"/>
    <property type="match status" value="1"/>
</dbReference>
<sequence length="995" mass="109522">MERYESLGLVGEGSYGTVLKCRHRDSGQLVAIKKFMDSDDDKTVKKIALREIKLLRQLRHGNLVNLLEVWKRRRRWYLVFEFVERTLLDVLDQSPSGLDLSTSRRFLYQILSAAAFCHQQNIIHRDIKPENVLISHGGVVKLCDFGFARTLASPAEGDVYTDYVATRWYRAPELLVGDIKYGKPVDVWAIGCLVLEMLTGQPLFPGDSDLDQIHHIVRCFGNLTAHHQALFYRNPVFSGVKLPECCGQVQLHQRFPSISPVTMDLAQSCLQVDPERRAHCSDLLEHPLFTEDSFHIRFLNELNAKIQKDHRENSTLPKITKTPKHGRDNATVEEKKDKKEEEKVEKRKTKQPKPKLLKTVQNSPETLESTKQSKILGGKVADNAAREADDIKVTTGAGSSKKLKTCKSVKPLTSSSSHQGIKTVTGLKDKNTLTSKSRDGQAVKAVMGIDRSSTSKPSQEVGKKWNNRNLSKNSNTDHPNVSSCLESAVNQKDTCLALQTCSLPSNDRVEVTTSSTNPSATKPCKVSAFSEQQINEYLKVVPLNPKLSMTTSTNTSLSIGPSKTCISVLFIQTSPANSIMTLHKGISNPNLFNTGSPPKPTNDTTGAPNKPSDAVAEYPEPAIEGSPETKLSPETTKIISHISVPSTSGRDHKEHLESSEPFSVHQENDKFRINPESRSPSDPTLNEILKTNSPVETAIPKIWKFSDKENTEDSTVSVSVSASNKSPESQIFGSPSDKNKSNGVKSDMKPTSATAIQKKSSSFPAEATEKKSDMCTSTATDSTLHGTPDHKSSKRIFICQNMDSADVSNVDAIIPNFTSNSPPAPCSTPVLLPPSSFSVASTNIPTIDDHRTSVHFPPRNHGLRCKDKKRHYGGICKRVTKPSQSNYVTTKVSDKSLTGGRFFQCDCCDNGNGERKKSDVHLPDLSSSVPPQFRGRDGGNNSTYTGLTVGVLCCYGDAFDPHAFPGKRKDGNDKDSRKDKQTVPVVSPNTHTHSP</sequence>
<dbReference type="PROSITE" id="PS00108">
    <property type="entry name" value="PROTEIN_KINASE_ST"/>
    <property type="match status" value="1"/>
</dbReference>
<comment type="catalytic activity">
    <reaction evidence="15">
        <text>L-threonyl-[protein] + ATP = O-phospho-L-threonyl-[protein] + ADP + H(+)</text>
        <dbReference type="Rhea" id="RHEA:46608"/>
        <dbReference type="Rhea" id="RHEA-COMP:11060"/>
        <dbReference type="Rhea" id="RHEA-COMP:11605"/>
        <dbReference type="ChEBI" id="CHEBI:15378"/>
        <dbReference type="ChEBI" id="CHEBI:30013"/>
        <dbReference type="ChEBI" id="CHEBI:30616"/>
        <dbReference type="ChEBI" id="CHEBI:61977"/>
        <dbReference type="ChEBI" id="CHEBI:456216"/>
        <dbReference type="EC" id="2.7.11.24"/>
    </reaction>
</comment>
<keyword evidence="11 22" id="KW-0418">Kinase</keyword>
<feature type="region of interest" description="Disordered" evidence="20">
    <location>
        <begin position="916"/>
        <end position="940"/>
    </location>
</feature>
<feature type="compositionally biased region" description="Basic and acidic residues" evidence="20">
    <location>
        <begin position="325"/>
        <end position="345"/>
    </location>
</feature>
<dbReference type="Pfam" id="PF00069">
    <property type="entry name" value="Pkinase"/>
    <property type="match status" value="1"/>
</dbReference>
<evidence type="ECO:0000256" key="15">
    <source>
        <dbReference type="ARBA" id="ARBA00047592"/>
    </source>
</evidence>
<gene>
    <name evidence="22" type="ORF">JOB18_034950</name>
</gene>
<keyword evidence="13" id="KW-0539">Nucleus</keyword>
<feature type="compositionally biased region" description="Polar residues" evidence="20">
    <location>
        <begin position="716"/>
        <end position="733"/>
    </location>
</feature>
<protein>
    <recommendedName>
        <fullName evidence="14">Cyclin-dependent kinase-like 2</fullName>
        <ecNumber evidence="6">2.7.11.22</ecNumber>
        <ecNumber evidence="5">2.7.11.24</ecNumber>
    </recommendedName>
</protein>
<keyword evidence="10 19" id="KW-0547">Nucleotide-binding</keyword>
<dbReference type="InterPro" id="IPR008271">
    <property type="entry name" value="Ser/Thr_kinase_AS"/>
</dbReference>
<dbReference type="PANTHER" id="PTHR24056">
    <property type="entry name" value="CELL DIVISION PROTEIN KINASE"/>
    <property type="match status" value="1"/>
</dbReference>
<dbReference type="GO" id="GO:0005737">
    <property type="term" value="C:cytoplasm"/>
    <property type="evidence" value="ECO:0007669"/>
    <property type="project" value="UniProtKB-SubCell"/>
</dbReference>
<feature type="compositionally biased region" description="Basic residues" evidence="20">
    <location>
        <begin position="346"/>
        <end position="356"/>
    </location>
</feature>
<accession>A0AAV6QXC2</accession>
<evidence type="ECO:0000256" key="11">
    <source>
        <dbReference type="ARBA" id="ARBA00022777"/>
    </source>
</evidence>
<keyword evidence="8" id="KW-0723">Serine/threonine-protein kinase</keyword>
<comment type="subcellular location">
    <subcellularLocation>
        <location evidence="2">Cytoplasm</location>
    </subcellularLocation>
    <subcellularLocation>
        <location evidence="1">Nucleus</location>
    </subcellularLocation>
</comment>
<feature type="region of interest" description="Disordered" evidence="20">
    <location>
        <begin position="309"/>
        <end position="356"/>
    </location>
</feature>
<evidence type="ECO:0000256" key="20">
    <source>
        <dbReference type="SAM" id="MobiDB-lite"/>
    </source>
</evidence>
<dbReference type="GO" id="GO:0004707">
    <property type="term" value="F:MAP kinase activity"/>
    <property type="evidence" value="ECO:0007669"/>
    <property type="project" value="UniProtKB-EC"/>
</dbReference>
<dbReference type="PROSITE" id="PS00107">
    <property type="entry name" value="PROTEIN_KINASE_ATP"/>
    <property type="match status" value="1"/>
</dbReference>
<dbReference type="EC" id="2.7.11.22" evidence="6"/>
<comment type="catalytic activity">
    <reaction evidence="18">
        <text>L-seryl-[protein] + ATP = O-phospho-L-seryl-[protein] + ADP + H(+)</text>
        <dbReference type="Rhea" id="RHEA:17989"/>
        <dbReference type="Rhea" id="RHEA-COMP:9863"/>
        <dbReference type="Rhea" id="RHEA-COMP:11604"/>
        <dbReference type="ChEBI" id="CHEBI:15378"/>
        <dbReference type="ChEBI" id="CHEBI:29999"/>
        <dbReference type="ChEBI" id="CHEBI:30616"/>
        <dbReference type="ChEBI" id="CHEBI:83421"/>
        <dbReference type="ChEBI" id="CHEBI:456216"/>
        <dbReference type="EC" id="2.7.11.22"/>
    </reaction>
</comment>
<dbReference type="FunFam" id="1.10.510.10:FF:000624">
    <property type="entry name" value="Mitogen-activated protein kinase"/>
    <property type="match status" value="1"/>
</dbReference>
<keyword evidence="9" id="KW-0808">Transferase</keyword>
<keyword evidence="23" id="KW-1185">Reference proteome</keyword>
<evidence type="ECO:0000256" key="9">
    <source>
        <dbReference type="ARBA" id="ARBA00022679"/>
    </source>
</evidence>
<keyword evidence="7" id="KW-0963">Cytoplasm</keyword>
<dbReference type="InterPro" id="IPR000719">
    <property type="entry name" value="Prot_kinase_dom"/>
</dbReference>
<feature type="compositionally biased region" description="Polar residues" evidence="20">
    <location>
        <begin position="676"/>
        <end position="692"/>
    </location>
</feature>
<dbReference type="SMART" id="SM00220">
    <property type="entry name" value="S_TKc"/>
    <property type="match status" value="1"/>
</dbReference>
<evidence type="ECO:0000256" key="1">
    <source>
        <dbReference type="ARBA" id="ARBA00004123"/>
    </source>
</evidence>
<feature type="compositionally biased region" description="Polar residues" evidence="20">
    <location>
        <begin position="774"/>
        <end position="785"/>
    </location>
</feature>
<reference evidence="22 23" key="1">
    <citation type="journal article" date="2021" name="Sci. Rep.">
        <title>Chromosome anchoring in Senegalese sole (Solea senegalensis) reveals sex-associated markers and genome rearrangements in flatfish.</title>
        <authorList>
            <person name="Guerrero-Cozar I."/>
            <person name="Gomez-Garrido J."/>
            <person name="Berbel C."/>
            <person name="Martinez-Blanch J.F."/>
            <person name="Alioto T."/>
            <person name="Claros M.G."/>
            <person name="Gagnaire P.A."/>
            <person name="Manchado M."/>
        </authorList>
    </citation>
    <scope>NUCLEOTIDE SEQUENCE [LARGE SCALE GENOMIC DNA]</scope>
    <source>
        <strain evidence="22">Sse05_10M</strain>
    </source>
</reference>
<dbReference type="EC" id="2.7.11.24" evidence="5"/>
<feature type="region of interest" description="Disordered" evidence="20">
    <location>
        <begin position="716"/>
        <end position="791"/>
    </location>
</feature>
<feature type="region of interest" description="Disordered" evidence="20">
    <location>
        <begin position="590"/>
        <end position="617"/>
    </location>
</feature>
<comment type="similarity">
    <text evidence="3">Belongs to the protein kinase superfamily. CMGC Ser/Thr protein kinase family. CDC2/CDKX subfamily.</text>
</comment>
<feature type="compositionally biased region" description="Polar residues" evidence="20">
    <location>
        <begin position="467"/>
        <end position="480"/>
    </location>
</feature>
<feature type="region of interest" description="Disordered" evidence="20">
    <location>
        <begin position="448"/>
        <end position="480"/>
    </location>
</feature>
<feature type="domain" description="Protein kinase" evidence="21">
    <location>
        <begin position="4"/>
        <end position="289"/>
    </location>
</feature>
<evidence type="ECO:0000256" key="6">
    <source>
        <dbReference type="ARBA" id="ARBA00012425"/>
    </source>
</evidence>
<evidence type="ECO:0000256" key="10">
    <source>
        <dbReference type="ARBA" id="ARBA00022741"/>
    </source>
</evidence>
<comment type="similarity">
    <text evidence="4">Belongs to the protein kinase superfamily. CMGC Ser/Thr protein kinase family. MAP kinase subfamily.</text>
</comment>
<evidence type="ECO:0000256" key="4">
    <source>
        <dbReference type="ARBA" id="ARBA00008832"/>
    </source>
</evidence>
<dbReference type="GO" id="GO:0005524">
    <property type="term" value="F:ATP binding"/>
    <property type="evidence" value="ECO:0007669"/>
    <property type="project" value="UniProtKB-UniRule"/>
</dbReference>
<comment type="catalytic activity">
    <reaction evidence="17">
        <text>L-seryl-[protein] + ATP = O-phospho-L-seryl-[protein] + ADP + H(+)</text>
        <dbReference type="Rhea" id="RHEA:17989"/>
        <dbReference type="Rhea" id="RHEA-COMP:9863"/>
        <dbReference type="Rhea" id="RHEA-COMP:11604"/>
        <dbReference type="ChEBI" id="CHEBI:15378"/>
        <dbReference type="ChEBI" id="CHEBI:29999"/>
        <dbReference type="ChEBI" id="CHEBI:30616"/>
        <dbReference type="ChEBI" id="CHEBI:83421"/>
        <dbReference type="ChEBI" id="CHEBI:456216"/>
        <dbReference type="EC" id="2.7.11.24"/>
    </reaction>
</comment>
<feature type="compositionally biased region" description="Polar residues" evidence="20">
    <location>
        <begin position="590"/>
        <end position="607"/>
    </location>
</feature>
<dbReference type="Proteomes" id="UP000693946">
    <property type="component" value="Linkage Group LG3"/>
</dbReference>
<evidence type="ECO:0000256" key="14">
    <source>
        <dbReference type="ARBA" id="ARBA00039642"/>
    </source>
</evidence>
<evidence type="ECO:0000313" key="23">
    <source>
        <dbReference type="Proteomes" id="UP000693946"/>
    </source>
</evidence>
<evidence type="ECO:0000313" key="22">
    <source>
        <dbReference type="EMBL" id="KAG7497290.1"/>
    </source>
</evidence>
<feature type="compositionally biased region" description="Basic and acidic residues" evidence="20">
    <location>
        <begin position="649"/>
        <end position="658"/>
    </location>
</feature>
<dbReference type="PANTHER" id="PTHR24056:SF241">
    <property type="entry name" value="CYCLIN-DEPENDENT KINASE-LIKE 2"/>
    <property type="match status" value="1"/>
</dbReference>
<dbReference type="EMBL" id="JAGKHQ010000015">
    <property type="protein sequence ID" value="KAG7497290.1"/>
    <property type="molecule type" value="Genomic_DNA"/>
</dbReference>
<comment type="caution">
    <text evidence="22">The sequence shown here is derived from an EMBL/GenBank/DDBJ whole genome shotgun (WGS) entry which is preliminary data.</text>
</comment>
<evidence type="ECO:0000256" key="18">
    <source>
        <dbReference type="ARBA" id="ARBA00048367"/>
    </source>
</evidence>
<evidence type="ECO:0000256" key="5">
    <source>
        <dbReference type="ARBA" id="ARBA00012411"/>
    </source>
</evidence>
<evidence type="ECO:0000256" key="16">
    <source>
        <dbReference type="ARBA" id="ARBA00047811"/>
    </source>
</evidence>
<evidence type="ECO:0000256" key="12">
    <source>
        <dbReference type="ARBA" id="ARBA00022840"/>
    </source>
</evidence>